<proteinExistence type="predicted"/>
<dbReference type="Gene3D" id="3.90.1150.10">
    <property type="entry name" value="Aspartate Aminotransferase, domain 1"/>
    <property type="match status" value="1"/>
</dbReference>
<dbReference type="InterPro" id="IPR015424">
    <property type="entry name" value="PyrdxlP-dep_Trfase"/>
</dbReference>
<dbReference type="Gene3D" id="3.40.640.10">
    <property type="entry name" value="Type I PLP-dependent aspartate aminotransferase-like (Major domain)"/>
    <property type="match status" value="1"/>
</dbReference>
<comment type="caution">
    <text evidence="3">The sequence shown here is derived from an EMBL/GenBank/DDBJ whole genome shotgun (WGS) entry which is preliminary data.</text>
</comment>
<evidence type="ECO:0000313" key="3">
    <source>
        <dbReference type="EMBL" id="EKC53499.1"/>
    </source>
</evidence>
<feature type="non-terminal residue" evidence="3">
    <location>
        <position position="1"/>
    </location>
</feature>
<gene>
    <name evidence="3" type="ORF">LEA_16339</name>
</gene>
<dbReference type="GO" id="GO:0008483">
    <property type="term" value="F:transaminase activity"/>
    <property type="evidence" value="ECO:0007669"/>
    <property type="project" value="UniProtKB-KW"/>
</dbReference>
<feature type="non-terminal residue" evidence="3">
    <location>
        <position position="197"/>
    </location>
</feature>
<accession>K1SDK7</accession>
<protein>
    <submittedName>
        <fullName evidence="3">Aminotransferase class-III</fullName>
    </submittedName>
</protein>
<dbReference type="SUPFAM" id="SSF53383">
    <property type="entry name" value="PLP-dependent transferases"/>
    <property type="match status" value="1"/>
</dbReference>
<keyword evidence="2" id="KW-0663">Pyridoxal phosphate</keyword>
<keyword evidence="3" id="KW-0808">Transferase</keyword>
<dbReference type="PANTHER" id="PTHR43713:SF3">
    <property type="entry name" value="GLUTAMATE-1-SEMIALDEHYDE 2,1-AMINOMUTASE 1, CHLOROPLASTIC-RELATED"/>
    <property type="match status" value="1"/>
</dbReference>
<dbReference type="GO" id="GO:0030170">
    <property type="term" value="F:pyridoxal phosphate binding"/>
    <property type="evidence" value="ECO:0007669"/>
    <property type="project" value="InterPro"/>
</dbReference>
<dbReference type="InterPro" id="IPR015421">
    <property type="entry name" value="PyrdxlP-dep_Trfase_major"/>
</dbReference>
<dbReference type="InterPro" id="IPR005814">
    <property type="entry name" value="Aminotrans_3"/>
</dbReference>
<reference evidence="3" key="1">
    <citation type="journal article" date="2013" name="Environ. Microbiol.">
        <title>Microbiota from the distal guts of lean and obese adolescents exhibit partial functional redundancy besides clear differences in community structure.</title>
        <authorList>
            <person name="Ferrer M."/>
            <person name="Ruiz A."/>
            <person name="Lanza F."/>
            <person name="Haange S.B."/>
            <person name="Oberbach A."/>
            <person name="Till H."/>
            <person name="Bargiela R."/>
            <person name="Campoy C."/>
            <person name="Segura M.T."/>
            <person name="Richter M."/>
            <person name="von Bergen M."/>
            <person name="Seifert J."/>
            <person name="Suarez A."/>
        </authorList>
    </citation>
    <scope>NUCLEOTIDE SEQUENCE</scope>
</reference>
<evidence type="ECO:0000256" key="1">
    <source>
        <dbReference type="ARBA" id="ARBA00001933"/>
    </source>
</evidence>
<keyword evidence="3" id="KW-0032">Aminotransferase</keyword>
<dbReference type="Pfam" id="PF00202">
    <property type="entry name" value="Aminotran_3"/>
    <property type="match status" value="1"/>
</dbReference>
<sequence>GNEYIEYNGSMGPNILGHKNPNFVKKVVEYIENNGTAIGSNLLFSPMDVEVAKRLSELIPCVEELKFTVTGSEAVQAAFRIMRAYTGKNVIVRFQGNYAGWGDNVLGGRINSDVNAEIPFTDFSTHGGPEEDPYYTEGRSPLACKETIMIPWNNFVAVWRPPTRSASPQPVCSLHLPGNQRSIFIYFYCYDRFLLSG</sequence>
<comment type="cofactor">
    <cofactor evidence="1">
        <name>pyridoxal 5'-phosphate</name>
        <dbReference type="ChEBI" id="CHEBI:597326"/>
    </cofactor>
</comment>
<dbReference type="InterPro" id="IPR015422">
    <property type="entry name" value="PyrdxlP-dep_Trfase_small"/>
</dbReference>
<name>K1SDK7_9ZZZZ</name>
<dbReference type="PANTHER" id="PTHR43713">
    <property type="entry name" value="GLUTAMATE-1-SEMIALDEHYDE 2,1-AMINOMUTASE"/>
    <property type="match status" value="1"/>
</dbReference>
<dbReference type="AlphaFoldDB" id="K1SDK7"/>
<organism evidence="3">
    <name type="scientific">human gut metagenome</name>
    <dbReference type="NCBI Taxonomy" id="408170"/>
    <lineage>
        <taxon>unclassified sequences</taxon>
        <taxon>metagenomes</taxon>
        <taxon>organismal metagenomes</taxon>
    </lineage>
</organism>
<evidence type="ECO:0000256" key="2">
    <source>
        <dbReference type="ARBA" id="ARBA00022898"/>
    </source>
</evidence>
<dbReference type="EMBL" id="AJWY01011168">
    <property type="protein sequence ID" value="EKC53499.1"/>
    <property type="molecule type" value="Genomic_DNA"/>
</dbReference>